<evidence type="ECO:0000313" key="2">
    <source>
        <dbReference type="Proteomes" id="UP000654345"/>
    </source>
</evidence>
<gene>
    <name evidence="1" type="ORF">KSB_42460</name>
</gene>
<evidence type="ECO:0000313" key="1">
    <source>
        <dbReference type="EMBL" id="GHO55771.1"/>
    </source>
</evidence>
<proteinExistence type="predicted"/>
<accession>A0ABQ3USU2</accession>
<keyword evidence="2" id="KW-1185">Reference proteome</keyword>
<organism evidence="1 2">
    <name type="scientific">Ktedonobacter robiniae</name>
    <dbReference type="NCBI Taxonomy" id="2778365"/>
    <lineage>
        <taxon>Bacteria</taxon>
        <taxon>Bacillati</taxon>
        <taxon>Chloroflexota</taxon>
        <taxon>Ktedonobacteria</taxon>
        <taxon>Ktedonobacterales</taxon>
        <taxon>Ktedonobacteraceae</taxon>
        <taxon>Ktedonobacter</taxon>
    </lineage>
</organism>
<name>A0ABQ3USU2_9CHLR</name>
<dbReference type="Proteomes" id="UP000654345">
    <property type="component" value="Unassembled WGS sequence"/>
</dbReference>
<sequence length="81" mass="9460">MSLDEKTEELLTRIRKQCRDRGWFGADEWMDPGFRNPPPFRTTFPDVATKEQLENIEKQLGFPYFGNIRVDVTARSCFGAM</sequence>
<protein>
    <submittedName>
        <fullName evidence="1">Uncharacterized protein</fullName>
    </submittedName>
</protein>
<dbReference type="EMBL" id="BNJG01000002">
    <property type="protein sequence ID" value="GHO55771.1"/>
    <property type="molecule type" value="Genomic_DNA"/>
</dbReference>
<reference evidence="1 2" key="1">
    <citation type="journal article" date="2021" name="Int. J. Syst. Evol. Microbiol.">
        <title>Reticulibacter mediterranei gen. nov., sp. nov., within the new family Reticulibacteraceae fam. nov., and Ktedonospora formicarum gen. nov., sp. nov., Ktedonobacter robiniae sp. nov., Dictyobacter formicarum sp. nov. and Dictyobacter arantiisoli sp. nov., belonging to the class Ktedonobacteria.</title>
        <authorList>
            <person name="Yabe S."/>
            <person name="Zheng Y."/>
            <person name="Wang C.M."/>
            <person name="Sakai Y."/>
            <person name="Abe K."/>
            <person name="Yokota A."/>
            <person name="Donadio S."/>
            <person name="Cavaletti L."/>
            <person name="Monciardini P."/>
        </authorList>
    </citation>
    <scope>NUCLEOTIDE SEQUENCE [LARGE SCALE GENOMIC DNA]</scope>
    <source>
        <strain evidence="1 2">SOSP1-30</strain>
    </source>
</reference>
<comment type="caution">
    <text evidence="1">The sequence shown here is derived from an EMBL/GenBank/DDBJ whole genome shotgun (WGS) entry which is preliminary data.</text>
</comment>
<dbReference type="RefSeq" id="WP_201372418.1">
    <property type="nucleotide sequence ID" value="NZ_BNJG01000002.1"/>
</dbReference>